<keyword evidence="6" id="KW-1133">Transmembrane helix</keyword>
<feature type="region of interest" description="Disordered" evidence="5">
    <location>
        <begin position="258"/>
        <end position="309"/>
    </location>
</feature>
<organism evidence="9 10">
    <name type="scientific">Serinibacter salmoneus</name>
    <dbReference type="NCBI Taxonomy" id="556530"/>
    <lineage>
        <taxon>Bacteria</taxon>
        <taxon>Bacillati</taxon>
        <taxon>Actinomycetota</taxon>
        <taxon>Actinomycetes</taxon>
        <taxon>Micrococcales</taxon>
        <taxon>Beutenbergiaceae</taxon>
        <taxon>Serinibacter</taxon>
    </lineage>
</organism>
<feature type="chain" id="PRO_5012021259" description="Gram-positive cocci surface proteins LPxTG domain-containing protein" evidence="7">
    <location>
        <begin position="31"/>
        <end position="340"/>
    </location>
</feature>
<proteinExistence type="predicted"/>
<evidence type="ECO:0000256" key="5">
    <source>
        <dbReference type="SAM" id="MobiDB-lite"/>
    </source>
</evidence>
<evidence type="ECO:0000313" key="9">
    <source>
        <dbReference type="EMBL" id="PFG19786.1"/>
    </source>
</evidence>
<evidence type="ECO:0000256" key="3">
    <source>
        <dbReference type="ARBA" id="ARBA00022729"/>
    </source>
</evidence>
<evidence type="ECO:0000256" key="4">
    <source>
        <dbReference type="ARBA" id="ARBA00023088"/>
    </source>
</evidence>
<keyword evidence="4" id="KW-0572">Peptidoglycan-anchor</keyword>
<sequence length="340" mass="34696">MRTLTPTVARALGMLTLPVALLMTGPAAVASTATSEATDSVTPTPAGESQVMFEVTPDSVAPGGQVAVTGACLGFEGPGDVVEPQVLPRTLESGPALVSERWEVDDEGSFSGSLTIPEAALEGDYVVQVPCWRDGESVPSMVFWEEELRVVTSDAPQPTVPVDQGPQITVADAVVTPGSLLDVEGWCAWNGVALRNALVSLEEDGQSRASIEVEVSTGARFSGSLPVPHDVTPGQYEVTLLCRGTDMVLPVVSTAVTVPEGPESPASSPPESPSVSESAPDPDPDPAPDASVSGGPSDAERSDAQELAETGNGSLGLLAAAGGVLLIGGATVLLARRHAD</sequence>
<keyword evidence="2" id="KW-0964">Secreted</keyword>
<evidence type="ECO:0000256" key="7">
    <source>
        <dbReference type="SAM" id="SignalP"/>
    </source>
</evidence>
<dbReference type="OrthoDB" id="9812856at2"/>
<evidence type="ECO:0000313" key="10">
    <source>
        <dbReference type="Proteomes" id="UP000224915"/>
    </source>
</evidence>
<feature type="transmembrane region" description="Helical" evidence="6">
    <location>
        <begin position="315"/>
        <end position="335"/>
    </location>
</feature>
<dbReference type="Proteomes" id="UP000224915">
    <property type="component" value="Unassembled WGS sequence"/>
</dbReference>
<comment type="caution">
    <text evidence="9">The sequence shown here is derived from an EMBL/GenBank/DDBJ whole genome shotgun (WGS) entry which is preliminary data.</text>
</comment>
<dbReference type="PROSITE" id="PS50847">
    <property type="entry name" value="GRAM_POS_ANCHORING"/>
    <property type="match status" value="1"/>
</dbReference>
<gene>
    <name evidence="9" type="ORF">ATL40_1357</name>
</gene>
<dbReference type="InterPro" id="IPR019931">
    <property type="entry name" value="LPXTG_anchor"/>
</dbReference>
<keyword evidence="10" id="KW-1185">Reference proteome</keyword>
<reference evidence="9 10" key="1">
    <citation type="submission" date="2017-10" db="EMBL/GenBank/DDBJ databases">
        <title>Sequencing the genomes of 1000 actinobacteria strains.</title>
        <authorList>
            <person name="Klenk H.-P."/>
        </authorList>
    </citation>
    <scope>NUCLEOTIDE SEQUENCE [LARGE SCALE GENOMIC DNA]</scope>
    <source>
        <strain evidence="9 10">DSM 21801</strain>
    </source>
</reference>
<keyword evidence="1" id="KW-0134">Cell wall</keyword>
<dbReference type="RefSeq" id="WP_143556881.1">
    <property type="nucleotide sequence ID" value="NZ_PDJD01000001.1"/>
</dbReference>
<evidence type="ECO:0000259" key="8">
    <source>
        <dbReference type="PROSITE" id="PS50847"/>
    </source>
</evidence>
<keyword evidence="3 7" id="KW-0732">Signal</keyword>
<keyword evidence="6" id="KW-0812">Transmembrane</keyword>
<name>A0A2A9D082_9MICO</name>
<feature type="domain" description="Gram-positive cocci surface proteins LPxTG" evidence="8">
    <location>
        <begin position="307"/>
        <end position="340"/>
    </location>
</feature>
<evidence type="ECO:0000256" key="6">
    <source>
        <dbReference type="SAM" id="Phobius"/>
    </source>
</evidence>
<evidence type="ECO:0000256" key="1">
    <source>
        <dbReference type="ARBA" id="ARBA00022512"/>
    </source>
</evidence>
<dbReference type="AlphaFoldDB" id="A0A2A9D082"/>
<protein>
    <recommendedName>
        <fullName evidence="8">Gram-positive cocci surface proteins LPxTG domain-containing protein</fullName>
    </recommendedName>
</protein>
<evidence type="ECO:0000256" key="2">
    <source>
        <dbReference type="ARBA" id="ARBA00022525"/>
    </source>
</evidence>
<dbReference type="EMBL" id="PDJD01000001">
    <property type="protein sequence ID" value="PFG19786.1"/>
    <property type="molecule type" value="Genomic_DNA"/>
</dbReference>
<keyword evidence="6" id="KW-0472">Membrane</keyword>
<accession>A0A2A9D082</accession>
<feature type="signal peptide" evidence="7">
    <location>
        <begin position="1"/>
        <end position="30"/>
    </location>
</feature>